<feature type="domain" description="Flavoprotein" evidence="1">
    <location>
        <begin position="6"/>
        <end position="165"/>
    </location>
</feature>
<accession>A0A7G9WCR4</accession>
<evidence type="ECO:0000313" key="3">
    <source>
        <dbReference type="Proteomes" id="UP000516160"/>
    </source>
</evidence>
<dbReference type="InterPro" id="IPR014214">
    <property type="entry name" value="Dipicolinic_acid_synth_B"/>
</dbReference>
<protein>
    <submittedName>
        <fullName evidence="2">Dipicolinate synthase subunit B</fullName>
    </submittedName>
</protein>
<evidence type="ECO:0000259" key="1">
    <source>
        <dbReference type="Pfam" id="PF02441"/>
    </source>
</evidence>
<name>A0A7G9WCR4_ALKCA</name>
<dbReference type="InterPro" id="IPR003382">
    <property type="entry name" value="Flavoprotein"/>
</dbReference>
<proteinExistence type="predicted"/>
<organism evidence="2 3">
    <name type="scientific">Alkalicella caledoniensis</name>
    <dbReference type="NCBI Taxonomy" id="2731377"/>
    <lineage>
        <taxon>Bacteria</taxon>
        <taxon>Bacillati</taxon>
        <taxon>Bacillota</taxon>
        <taxon>Clostridia</taxon>
        <taxon>Eubacteriales</taxon>
        <taxon>Proteinivoracaceae</taxon>
        <taxon>Alkalicella</taxon>
    </lineage>
</organism>
<reference evidence="2 3" key="1">
    <citation type="submission" date="2020-07" db="EMBL/GenBank/DDBJ databases">
        <title>Alkalicella. sp. LB2 genome.</title>
        <authorList>
            <person name="Postec A."/>
            <person name="Quemeneur M."/>
        </authorList>
    </citation>
    <scope>NUCLEOTIDE SEQUENCE [LARGE SCALE GENOMIC DNA]</scope>
    <source>
        <strain evidence="2 3">LB2</strain>
    </source>
</reference>
<dbReference type="PIRSF" id="PIRSF001390">
    <property type="entry name" value="Dipicolinate_synth_subunit_B"/>
    <property type="match status" value="1"/>
</dbReference>
<keyword evidence="3" id="KW-1185">Reference proteome</keyword>
<dbReference type="InterPro" id="IPR000836">
    <property type="entry name" value="PRTase_dom"/>
</dbReference>
<dbReference type="AlphaFoldDB" id="A0A7G9WCR4"/>
<dbReference type="RefSeq" id="WP_213166869.1">
    <property type="nucleotide sequence ID" value="NZ_CP058559.1"/>
</dbReference>
<dbReference type="GO" id="GO:0003824">
    <property type="term" value="F:catalytic activity"/>
    <property type="evidence" value="ECO:0007669"/>
    <property type="project" value="InterPro"/>
</dbReference>
<gene>
    <name evidence="2" type="ORF">HYG86_17685</name>
</gene>
<dbReference type="EMBL" id="CP058559">
    <property type="protein sequence ID" value="QNO16476.1"/>
    <property type="molecule type" value="Genomic_DNA"/>
</dbReference>
<dbReference type="SUPFAM" id="SSF52507">
    <property type="entry name" value="Homo-oligomeric flavin-containing Cys decarboxylases, HFCD"/>
    <property type="match status" value="1"/>
</dbReference>
<dbReference type="NCBIfam" id="NF006161">
    <property type="entry name" value="PRK08305.1"/>
    <property type="match status" value="1"/>
</dbReference>
<sequence length="197" mass="21631">MIKNLKIGVVVTASHCTLEEIMSPLKKLVEQGCELFPVISNNVNTDTKFGKGEDWIKQLEDISGKKVIQTIVDAEPIGPKNEFDVLLVLPCTGNTMAKLANALTDNGAIMAIKAQLRNDKPVVLAISTNDALSQNAMNLGKLLGQKNFFFVPFGQDAPFKKPFSMVADLSQIEHTIESALSKKQAQPMLITYEEKQQ</sequence>
<dbReference type="Proteomes" id="UP000516160">
    <property type="component" value="Chromosome"/>
</dbReference>
<dbReference type="CDD" id="cd06223">
    <property type="entry name" value="PRTases_typeI"/>
    <property type="match status" value="1"/>
</dbReference>
<dbReference type="Pfam" id="PF02441">
    <property type="entry name" value="Flavoprotein"/>
    <property type="match status" value="1"/>
</dbReference>
<dbReference type="InterPro" id="IPR036551">
    <property type="entry name" value="Flavin_trans-like"/>
</dbReference>
<dbReference type="NCBIfam" id="TIGR02852">
    <property type="entry name" value="spore_dpaB"/>
    <property type="match status" value="1"/>
</dbReference>
<dbReference type="Gene3D" id="3.40.50.1950">
    <property type="entry name" value="Flavin prenyltransferase-like"/>
    <property type="match status" value="1"/>
</dbReference>
<dbReference type="KEGG" id="acae:HYG86_17685"/>
<evidence type="ECO:0000313" key="2">
    <source>
        <dbReference type="EMBL" id="QNO16476.1"/>
    </source>
</evidence>